<gene>
    <name evidence="2" type="ORF">H4W80_006210</name>
</gene>
<dbReference type="SUPFAM" id="SSF52540">
    <property type="entry name" value="P-loop containing nucleoside triphosphate hydrolases"/>
    <property type="match status" value="1"/>
</dbReference>
<comment type="caution">
    <text evidence="2">The sequence shown here is derived from an EMBL/GenBank/DDBJ whole genome shotgun (WGS) entry which is preliminary data.</text>
</comment>
<dbReference type="Proteomes" id="UP000633509">
    <property type="component" value="Unassembled WGS sequence"/>
</dbReference>
<organism evidence="2 3">
    <name type="scientific">Nonomuraea angiospora</name>
    <dbReference type="NCBI Taxonomy" id="46172"/>
    <lineage>
        <taxon>Bacteria</taxon>
        <taxon>Bacillati</taxon>
        <taxon>Actinomycetota</taxon>
        <taxon>Actinomycetes</taxon>
        <taxon>Streptosporangiales</taxon>
        <taxon>Streptosporangiaceae</taxon>
        <taxon>Nonomuraea</taxon>
    </lineage>
</organism>
<accession>A0ABR9M601</accession>
<protein>
    <recommendedName>
        <fullName evidence="1">ORC1/DEAH AAA+ ATPase domain-containing protein</fullName>
    </recommendedName>
</protein>
<name>A0ABR9M601_9ACTN</name>
<dbReference type="InterPro" id="IPR049945">
    <property type="entry name" value="AAA_22"/>
</dbReference>
<keyword evidence="3" id="KW-1185">Reference proteome</keyword>
<dbReference type="EMBL" id="JADBEK010000001">
    <property type="protein sequence ID" value="MBE1587952.1"/>
    <property type="molecule type" value="Genomic_DNA"/>
</dbReference>
<dbReference type="Gene3D" id="3.40.50.300">
    <property type="entry name" value="P-loop containing nucleotide triphosphate hydrolases"/>
    <property type="match status" value="1"/>
</dbReference>
<evidence type="ECO:0000313" key="3">
    <source>
        <dbReference type="Proteomes" id="UP000633509"/>
    </source>
</evidence>
<dbReference type="RefSeq" id="WP_225963752.1">
    <property type="nucleotide sequence ID" value="NZ_JADBEK010000001.1"/>
</dbReference>
<proteinExistence type="predicted"/>
<feature type="domain" description="ORC1/DEAH AAA+ ATPase" evidence="1">
    <location>
        <begin position="37"/>
        <end position="179"/>
    </location>
</feature>
<reference evidence="2 3" key="1">
    <citation type="submission" date="2020-10" db="EMBL/GenBank/DDBJ databases">
        <title>Sequencing the genomes of 1000 actinobacteria strains.</title>
        <authorList>
            <person name="Klenk H.-P."/>
        </authorList>
    </citation>
    <scope>NUCLEOTIDE SEQUENCE [LARGE SCALE GENOMIC DNA]</scope>
    <source>
        <strain evidence="2 3">DSM 43173</strain>
    </source>
</reference>
<evidence type="ECO:0000259" key="1">
    <source>
        <dbReference type="Pfam" id="PF13401"/>
    </source>
</evidence>
<dbReference type="InterPro" id="IPR027417">
    <property type="entry name" value="P-loop_NTPase"/>
</dbReference>
<sequence>MAKVRYFNTTGPCDPRLHYVLPSQPRLPQARELIDLDRFFVLHAPRQSGKTTMLHSLEHELTKEGAAVAVMMSCETASVAGDDYEAAERILLDELRWSNNSAPTAWPDAAPGARLGAALKAWAAQCELPLVLLIDEIDALYGESLIAVLRQLRIGHNNRPRGVPFPNSVVLCGLRDVRDYKIASGGDPTRLGAISPFNIAVRSLRLGDFTPEDVRELYGQHTAETGQEFTKEAITAAFEFTRGQPWLINALGWEITWGMRVPPEEPITAGHMEEAKERLIRDRATHLDSLVAKLHEPRVKRVLEPVLASTPVDLDGTFEDDFSYVRDLGLAARGRVLEIANPIYREVILRVLGSGAEAIIREDSRSFVFPDGRLDLLKLLREFTAFWKQHGETLVRGAAYHEAACQIILMAYLHRIVNGGGFLDREYAAGTGRLDVYLRWPYGERQVQREAMELKVWRPGQRDPLAEGLTQLDRYLDRLDLDTGYLVIFDRRPEASPMEERVRFDQDRTPAGRQVTVLRA</sequence>
<evidence type="ECO:0000313" key="2">
    <source>
        <dbReference type="EMBL" id="MBE1587952.1"/>
    </source>
</evidence>
<dbReference type="Pfam" id="PF13401">
    <property type="entry name" value="AAA_22"/>
    <property type="match status" value="1"/>
</dbReference>